<dbReference type="SUPFAM" id="SSF46785">
    <property type="entry name" value="Winged helix' DNA-binding domain"/>
    <property type="match status" value="1"/>
</dbReference>
<dbReference type="SMART" id="SM00345">
    <property type="entry name" value="HTH_GNTR"/>
    <property type="match status" value="1"/>
</dbReference>
<dbReference type="CDD" id="cd07377">
    <property type="entry name" value="WHTH_GntR"/>
    <property type="match status" value="1"/>
</dbReference>
<dbReference type="InterPro" id="IPR050679">
    <property type="entry name" value="Bact_HTH_transcr_reg"/>
</dbReference>
<evidence type="ECO:0000259" key="4">
    <source>
        <dbReference type="PROSITE" id="PS50949"/>
    </source>
</evidence>
<dbReference type="GO" id="GO:0003700">
    <property type="term" value="F:DNA-binding transcription factor activity"/>
    <property type="evidence" value="ECO:0007669"/>
    <property type="project" value="InterPro"/>
</dbReference>
<proteinExistence type="predicted"/>
<evidence type="ECO:0000313" key="5">
    <source>
        <dbReference type="EMBL" id="SDM51912.1"/>
    </source>
</evidence>
<evidence type="ECO:0000256" key="1">
    <source>
        <dbReference type="ARBA" id="ARBA00023015"/>
    </source>
</evidence>
<keyword evidence="3" id="KW-0804">Transcription</keyword>
<reference evidence="5 6" key="1">
    <citation type="submission" date="2016-10" db="EMBL/GenBank/DDBJ databases">
        <authorList>
            <person name="de Groot N.N."/>
        </authorList>
    </citation>
    <scope>NUCLEOTIDE SEQUENCE [LARGE SCALE GENOMIC DNA]</scope>
    <source>
        <strain evidence="5 6">KPR-7B</strain>
    </source>
</reference>
<dbReference type="PROSITE" id="PS50949">
    <property type="entry name" value="HTH_GNTR"/>
    <property type="match status" value="1"/>
</dbReference>
<dbReference type="InterPro" id="IPR036388">
    <property type="entry name" value="WH-like_DNA-bd_sf"/>
</dbReference>
<accession>A0A1G9TW76</accession>
<evidence type="ECO:0000256" key="3">
    <source>
        <dbReference type="ARBA" id="ARBA00023163"/>
    </source>
</evidence>
<keyword evidence="1" id="KW-0805">Transcription regulation</keyword>
<name>A0A1G9TW76_9ACTO</name>
<gene>
    <name evidence="5" type="ORF">SAMN04487766_103167</name>
</gene>
<dbReference type="InterPro" id="IPR028978">
    <property type="entry name" value="Chorismate_lyase_/UTRA_dom_sf"/>
</dbReference>
<dbReference type="AlphaFoldDB" id="A0A1G9TW76"/>
<dbReference type="PANTHER" id="PTHR44846:SF12">
    <property type="entry name" value="HTH-TYPE TRANSCRIPTIONAL REGULATOR TRER"/>
    <property type="match status" value="1"/>
</dbReference>
<evidence type="ECO:0000313" key="6">
    <source>
        <dbReference type="Proteomes" id="UP000199671"/>
    </source>
</evidence>
<dbReference type="Gene3D" id="3.40.1410.10">
    <property type="entry name" value="Chorismate lyase-like"/>
    <property type="match status" value="1"/>
</dbReference>
<sequence>MAASTHAPRHAGRSVPKYQEIYEFLRAGIEAGRFPFRAFLPSENQLSAEFGTTRPTVRKALQYLGSQGYVQAIQGKGIQVIYRPRSTSRFFLSGIESLAEAGERIGTTVRTVLLSSTVETISEQAALTYGLTAGAEVLYLRRLRLLDGRAAIIDHNRFLRSVVPEIPPAAAESSIYSFLEHDLGVRIATASRMVTIEPADELDRRYLDLDGLDCVGVVESLGFDDSGVPFEYTRSHHVPATFGFVATAQRLPARG</sequence>
<dbReference type="GO" id="GO:0045892">
    <property type="term" value="P:negative regulation of DNA-templated transcription"/>
    <property type="evidence" value="ECO:0007669"/>
    <property type="project" value="TreeGrafter"/>
</dbReference>
<dbReference type="SMART" id="SM00866">
    <property type="entry name" value="UTRA"/>
    <property type="match status" value="1"/>
</dbReference>
<dbReference type="InterPro" id="IPR011663">
    <property type="entry name" value="UTRA"/>
</dbReference>
<dbReference type="Pfam" id="PF00392">
    <property type="entry name" value="GntR"/>
    <property type="match status" value="1"/>
</dbReference>
<dbReference type="Pfam" id="PF07702">
    <property type="entry name" value="UTRA"/>
    <property type="match status" value="1"/>
</dbReference>
<protein>
    <submittedName>
        <fullName evidence="5">GntR family transcriptional regulator, trehalose operon transcriptional repressor</fullName>
    </submittedName>
</protein>
<dbReference type="PANTHER" id="PTHR44846">
    <property type="entry name" value="MANNOSYL-D-GLYCERATE TRANSPORT/METABOLISM SYSTEM REPRESSOR MNGR-RELATED"/>
    <property type="match status" value="1"/>
</dbReference>
<dbReference type="Gene3D" id="1.10.10.10">
    <property type="entry name" value="Winged helix-like DNA-binding domain superfamily/Winged helix DNA-binding domain"/>
    <property type="match status" value="1"/>
</dbReference>
<dbReference type="InterPro" id="IPR000524">
    <property type="entry name" value="Tscrpt_reg_HTH_GntR"/>
</dbReference>
<dbReference type="SUPFAM" id="SSF64288">
    <property type="entry name" value="Chorismate lyase-like"/>
    <property type="match status" value="1"/>
</dbReference>
<evidence type="ECO:0000256" key="2">
    <source>
        <dbReference type="ARBA" id="ARBA00023125"/>
    </source>
</evidence>
<dbReference type="InterPro" id="IPR036390">
    <property type="entry name" value="WH_DNA-bd_sf"/>
</dbReference>
<keyword evidence="2" id="KW-0238">DNA-binding</keyword>
<feature type="domain" description="HTH gntR-type" evidence="4">
    <location>
        <begin position="15"/>
        <end position="83"/>
    </location>
</feature>
<organism evidence="5 6">
    <name type="scientific">Actinomyces ruminicola</name>
    <dbReference type="NCBI Taxonomy" id="332524"/>
    <lineage>
        <taxon>Bacteria</taxon>
        <taxon>Bacillati</taxon>
        <taxon>Actinomycetota</taxon>
        <taxon>Actinomycetes</taxon>
        <taxon>Actinomycetales</taxon>
        <taxon>Actinomycetaceae</taxon>
        <taxon>Actinomyces</taxon>
    </lineage>
</organism>
<dbReference type="PRINTS" id="PR00035">
    <property type="entry name" value="HTHGNTR"/>
</dbReference>
<dbReference type="Proteomes" id="UP000199671">
    <property type="component" value="Unassembled WGS sequence"/>
</dbReference>
<dbReference type="GO" id="GO:0003677">
    <property type="term" value="F:DNA binding"/>
    <property type="evidence" value="ECO:0007669"/>
    <property type="project" value="UniProtKB-KW"/>
</dbReference>
<dbReference type="EMBL" id="FNHU01000003">
    <property type="protein sequence ID" value="SDM51912.1"/>
    <property type="molecule type" value="Genomic_DNA"/>
</dbReference>